<sequence>MTEQLQKTLEKELNKYNEIDQSIRNYVLSRQQLSTQYAENKMVREELNHLKDDAVVYKTIGPLIVQVPLVESKETVRQRLAYLESEIRRVETILEETEKKQIQQQEVIQKIQAQLRAKIPKTSSCR</sequence>
<accession>A0A077ZCC0</accession>
<comment type="similarity">
    <text evidence="1">Belongs to the prefoldin subunit beta family.</text>
</comment>
<gene>
    <name evidence="5" type="ORF">TTRE_0000544001</name>
</gene>
<organism evidence="5 6">
    <name type="scientific">Trichuris trichiura</name>
    <name type="common">Whipworm</name>
    <name type="synonym">Trichocephalus trichiurus</name>
    <dbReference type="NCBI Taxonomy" id="36087"/>
    <lineage>
        <taxon>Eukaryota</taxon>
        <taxon>Metazoa</taxon>
        <taxon>Ecdysozoa</taxon>
        <taxon>Nematoda</taxon>
        <taxon>Enoplea</taxon>
        <taxon>Dorylaimia</taxon>
        <taxon>Trichinellida</taxon>
        <taxon>Trichuridae</taxon>
        <taxon>Trichuris</taxon>
    </lineage>
</organism>
<evidence type="ECO:0000256" key="1">
    <source>
        <dbReference type="ARBA" id="ARBA00008045"/>
    </source>
</evidence>
<evidence type="ECO:0000256" key="2">
    <source>
        <dbReference type="ARBA" id="ARBA00011695"/>
    </source>
</evidence>
<dbReference type="OrthoDB" id="248120at2759"/>
<reference evidence="5" key="1">
    <citation type="submission" date="2014-01" db="EMBL/GenBank/DDBJ databases">
        <authorList>
            <person name="Aslett M."/>
        </authorList>
    </citation>
    <scope>NUCLEOTIDE SEQUENCE</scope>
</reference>
<evidence type="ECO:0000256" key="3">
    <source>
        <dbReference type="ARBA" id="ARBA00023186"/>
    </source>
</evidence>
<feature type="coiled-coil region" evidence="4">
    <location>
        <begin position="80"/>
        <end position="114"/>
    </location>
</feature>
<dbReference type="STRING" id="36087.A0A077ZCC0"/>
<dbReference type="AlphaFoldDB" id="A0A077ZCC0"/>
<dbReference type="PANTHER" id="PTHR21431">
    <property type="entry name" value="PREFOLDIN SUBUNIT 6"/>
    <property type="match status" value="1"/>
</dbReference>
<comment type="subunit">
    <text evidence="2">Heterohexamer of two PFD-alpha type and four PFD-beta type subunits.</text>
</comment>
<dbReference type="EMBL" id="HG806127">
    <property type="protein sequence ID" value="CDW57153.1"/>
    <property type="molecule type" value="Genomic_DNA"/>
</dbReference>
<dbReference type="Gene3D" id="1.10.287.370">
    <property type="match status" value="1"/>
</dbReference>
<dbReference type="InterPro" id="IPR002777">
    <property type="entry name" value="PFD_beta-like"/>
</dbReference>
<dbReference type="GO" id="GO:0006457">
    <property type="term" value="P:protein folding"/>
    <property type="evidence" value="ECO:0007669"/>
    <property type="project" value="InterPro"/>
</dbReference>
<reference evidence="5" key="2">
    <citation type="submission" date="2014-03" db="EMBL/GenBank/DDBJ databases">
        <title>The whipworm genome and dual-species transcriptomics of an intimate host-pathogen interaction.</title>
        <authorList>
            <person name="Foth B.J."/>
            <person name="Tsai I.J."/>
            <person name="Reid A.J."/>
            <person name="Bancroft A.J."/>
            <person name="Nichol S."/>
            <person name="Tracey A."/>
            <person name="Holroyd N."/>
            <person name="Cotton J.A."/>
            <person name="Stanley E.J."/>
            <person name="Zarowiecki M."/>
            <person name="Liu J.Z."/>
            <person name="Huckvale T."/>
            <person name="Cooper P.J."/>
            <person name="Grencis R.K."/>
            <person name="Berriman M."/>
        </authorList>
    </citation>
    <scope>NUCLEOTIDE SEQUENCE [LARGE SCALE GENOMIC DNA]</scope>
</reference>
<dbReference type="GO" id="GO:0051082">
    <property type="term" value="F:unfolded protein binding"/>
    <property type="evidence" value="ECO:0007669"/>
    <property type="project" value="InterPro"/>
</dbReference>
<dbReference type="GO" id="GO:0051087">
    <property type="term" value="F:protein-folding chaperone binding"/>
    <property type="evidence" value="ECO:0007669"/>
    <property type="project" value="TreeGrafter"/>
</dbReference>
<name>A0A077ZCC0_TRITR</name>
<dbReference type="GO" id="GO:0016272">
    <property type="term" value="C:prefoldin complex"/>
    <property type="evidence" value="ECO:0007669"/>
    <property type="project" value="InterPro"/>
</dbReference>
<keyword evidence="6" id="KW-1185">Reference proteome</keyword>
<evidence type="ECO:0000256" key="4">
    <source>
        <dbReference type="SAM" id="Coils"/>
    </source>
</evidence>
<dbReference type="GO" id="GO:0005737">
    <property type="term" value="C:cytoplasm"/>
    <property type="evidence" value="ECO:0007669"/>
    <property type="project" value="TreeGrafter"/>
</dbReference>
<dbReference type="SUPFAM" id="SSF46579">
    <property type="entry name" value="Prefoldin"/>
    <property type="match status" value="1"/>
</dbReference>
<keyword evidence="3" id="KW-0143">Chaperone</keyword>
<evidence type="ECO:0000313" key="6">
    <source>
        <dbReference type="Proteomes" id="UP000030665"/>
    </source>
</evidence>
<dbReference type="CDD" id="cd23161">
    <property type="entry name" value="Prefoldin_6"/>
    <property type="match status" value="1"/>
</dbReference>
<evidence type="ECO:0000313" key="5">
    <source>
        <dbReference type="EMBL" id="CDW57153.1"/>
    </source>
</evidence>
<dbReference type="Pfam" id="PF01920">
    <property type="entry name" value="Prefoldin_2"/>
    <property type="match status" value="1"/>
</dbReference>
<dbReference type="PANTHER" id="PTHR21431:SF0">
    <property type="entry name" value="PREFOLDIN SUBUNIT 6"/>
    <property type="match status" value="1"/>
</dbReference>
<dbReference type="Proteomes" id="UP000030665">
    <property type="component" value="Unassembled WGS sequence"/>
</dbReference>
<dbReference type="GO" id="GO:0051131">
    <property type="term" value="P:chaperone-mediated protein complex assembly"/>
    <property type="evidence" value="ECO:0007669"/>
    <property type="project" value="TreeGrafter"/>
</dbReference>
<proteinExistence type="inferred from homology"/>
<protein>
    <submittedName>
        <fullName evidence="5">Prefoldin subunit 6</fullName>
    </submittedName>
</protein>
<dbReference type="InterPro" id="IPR009053">
    <property type="entry name" value="Prefoldin"/>
</dbReference>
<keyword evidence="4" id="KW-0175">Coiled coil</keyword>